<evidence type="ECO:0000313" key="1">
    <source>
        <dbReference type="EMBL" id="CAK7930486.1"/>
    </source>
</evidence>
<comment type="caution">
    <text evidence="1">The sequence shown here is derived from an EMBL/GenBank/DDBJ whole genome shotgun (WGS) entry which is preliminary data.</text>
</comment>
<dbReference type="Proteomes" id="UP001162060">
    <property type="component" value="Unassembled WGS sequence"/>
</dbReference>
<accession>A0AAV1U6V7</accession>
<name>A0AAV1U6V7_9STRA</name>
<reference evidence="1" key="1">
    <citation type="submission" date="2024-01" db="EMBL/GenBank/DDBJ databases">
        <authorList>
            <person name="Webb A."/>
        </authorList>
    </citation>
    <scope>NUCLEOTIDE SEQUENCE</scope>
    <source>
        <strain evidence="1">Pm1</strain>
    </source>
</reference>
<protein>
    <submittedName>
        <fullName evidence="1">Uncharacterized protein</fullName>
    </submittedName>
</protein>
<gene>
    <name evidence="1" type="ORF">PM001_LOCUS15636</name>
</gene>
<organism evidence="1 2">
    <name type="scientific">Peronospora matthiolae</name>
    <dbReference type="NCBI Taxonomy" id="2874970"/>
    <lineage>
        <taxon>Eukaryota</taxon>
        <taxon>Sar</taxon>
        <taxon>Stramenopiles</taxon>
        <taxon>Oomycota</taxon>
        <taxon>Peronosporomycetes</taxon>
        <taxon>Peronosporales</taxon>
        <taxon>Peronosporaceae</taxon>
        <taxon>Peronospora</taxon>
    </lineage>
</organism>
<dbReference type="EMBL" id="CAKLBY020000167">
    <property type="protein sequence ID" value="CAK7930486.1"/>
    <property type="molecule type" value="Genomic_DNA"/>
</dbReference>
<dbReference type="AlphaFoldDB" id="A0AAV1U6V7"/>
<proteinExistence type="predicted"/>
<sequence>MVVVVSCVLLLRFRHFDSLWSLATMEFLACSTYYILTSVGIDTGGAHGHPSYTVDKSKAVVSCVGIEPSQALLHD</sequence>
<evidence type="ECO:0000313" key="2">
    <source>
        <dbReference type="Proteomes" id="UP001162060"/>
    </source>
</evidence>